<organism evidence="2 3">
    <name type="scientific">Rasamsonia emersonii (strain ATCC 16479 / CBS 393.64 / IMI 116815)</name>
    <dbReference type="NCBI Taxonomy" id="1408163"/>
    <lineage>
        <taxon>Eukaryota</taxon>
        <taxon>Fungi</taxon>
        <taxon>Dikarya</taxon>
        <taxon>Ascomycota</taxon>
        <taxon>Pezizomycotina</taxon>
        <taxon>Eurotiomycetes</taxon>
        <taxon>Eurotiomycetidae</taxon>
        <taxon>Eurotiales</taxon>
        <taxon>Trichocomaceae</taxon>
        <taxon>Rasamsonia</taxon>
    </lineage>
</organism>
<dbReference type="EMBL" id="LASV01000070">
    <property type="protein sequence ID" value="KKA24271.1"/>
    <property type="molecule type" value="Genomic_DNA"/>
</dbReference>
<dbReference type="RefSeq" id="XP_013330883.1">
    <property type="nucleotide sequence ID" value="XM_013475429.1"/>
</dbReference>
<feature type="compositionally biased region" description="Acidic residues" evidence="1">
    <location>
        <begin position="70"/>
        <end position="80"/>
    </location>
</feature>
<feature type="compositionally biased region" description="Basic and acidic residues" evidence="1">
    <location>
        <begin position="92"/>
        <end position="115"/>
    </location>
</feature>
<feature type="region of interest" description="Disordered" evidence="1">
    <location>
        <begin position="1"/>
        <end position="152"/>
    </location>
</feature>
<accession>A0A0F4Z2G5</accession>
<dbReference type="GeneID" id="25314055"/>
<feature type="compositionally biased region" description="Basic and acidic residues" evidence="1">
    <location>
        <begin position="140"/>
        <end position="152"/>
    </location>
</feature>
<name>A0A0F4Z2G5_RASE3</name>
<dbReference type="Proteomes" id="UP000053958">
    <property type="component" value="Unassembled WGS sequence"/>
</dbReference>
<dbReference type="AlphaFoldDB" id="A0A0F4Z2G5"/>
<proteinExistence type="predicted"/>
<sequence length="152" mass="17551">MFTVMHHHASPYTEPSKFRRTSVLLTNAEDSALDGPNGSTEPSKRRREDTSPDDEQTADDRRYKRACQWDSDDYVEDDWDNQTPSESEVESVVERMCQHMRALWERNEENSRGQDGEMEECGENQASEGEDPSGQNNSEIEERSSSRNEESR</sequence>
<evidence type="ECO:0000256" key="1">
    <source>
        <dbReference type="SAM" id="MobiDB-lite"/>
    </source>
</evidence>
<keyword evidence="3" id="KW-1185">Reference proteome</keyword>
<comment type="caution">
    <text evidence="2">The sequence shown here is derived from an EMBL/GenBank/DDBJ whole genome shotgun (WGS) entry which is preliminary data.</text>
</comment>
<gene>
    <name evidence="2" type="ORF">T310_1704</name>
</gene>
<evidence type="ECO:0000313" key="3">
    <source>
        <dbReference type="Proteomes" id="UP000053958"/>
    </source>
</evidence>
<reference evidence="2 3" key="1">
    <citation type="submission" date="2015-04" db="EMBL/GenBank/DDBJ databases">
        <authorList>
            <person name="Heijne W.H."/>
            <person name="Fedorova N.D."/>
            <person name="Nierman W.C."/>
            <person name="Vollebregt A.W."/>
            <person name="Zhao Z."/>
            <person name="Wu L."/>
            <person name="Kumar M."/>
            <person name="Stam H."/>
            <person name="van den Berg M.A."/>
            <person name="Pel H.J."/>
        </authorList>
    </citation>
    <scope>NUCLEOTIDE SEQUENCE [LARGE SCALE GENOMIC DNA]</scope>
    <source>
        <strain evidence="2 3">CBS 393.64</strain>
    </source>
</reference>
<protein>
    <submittedName>
        <fullName evidence="2">Uncharacterized protein</fullName>
    </submittedName>
</protein>
<evidence type="ECO:0000313" key="2">
    <source>
        <dbReference type="EMBL" id="KKA24271.1"/>
    </source>
</evidence>